<organism evidence="1 2">
    <name type="scientific">Phlebia brevispora</name>
    <dbReference type="NCBI Taxonomy" id="194682"/>
    <lineage>
        <taxon>Eukaryota</taxon>
        <taxon>Fungi</taxon>
        <taxon>Dikarya</taxon>
        <taxon>Basidiomycota</taxon>
        <taxon>Agaricomycotina</taxon>
        <taxon>Agaricomycetes</taxon>
        <taxon>Polyporales</taxon>
        <taxon>Meruliaceae</taxon>
        <taxon>Phlebia</taxon>
    </lineage>
</organism>
<accession>A0ACC1T5A7</accession>
<comment type="caution">
    <text evidence="1">The sequence shown here is derived from an EMBL/GenBank/DDBJ whole genome shotgun (WGS) entry which is preliminary data.</text>
</comment>
<gene>
    <name evidence="1" type="ORF">NM688_g3521</name>
</gene>
<reference evidence="1" key="1">
    <citation type="submission" date="2022-07" db="EMBL/GenBank/DDBJ databases">
        <title>Genome Sequence of Phlebia brevispora.</title>
        <authorList>
            <person name="Buettner E."/>
        </authorList>
    </citation>
    <scope>NUCLEOTIDE SEQUENCE</scope>
    <source>
        <strain evidence="1">MPL23</strain>
    </source>
</reference>
<keyword evidence="2" id="KW-1185">Reference proteome</keyword>
<protein>
    <submittedName>
        <fullName evidence="1">Uncharacterized protein</fullName>
    </submittedName>
</protein>
<sequence length="363" mass="41037">MLPPELITHILGCVHADCFGAKGDLKSCSLVSYAWRELTLPFLFREVFFWYLAEDIVAAEEAAAKRSGLVPQTAGYLTSFLAFLRSRLQVAKAVRELRLQACHTSSKDGNVTDVAVFMGILQALPNLRILHVTDVHFEGPLDAISEAGRFMGYRPMSLEQLHYSNWVDESLSGLIFGSIKFINLSRVLWLVQLFRRIGELHVRQLEGICTESQRQIPALPCAPEVEKVIAHGAALYNTCEFVQGLDLRAIRHMDVGDIYAEDLGVLGDVLAGAVNLEHFLCGIHILSFTWFPFRRPCRRAPLFWEDQQPGPADDHDPHDRPRRIVYRSPDPHPTRDRSAIRASACKRIVYGPTRCDYSSYVYR</sequence>
<dbReference type="Proteomes" id="UP001148662">
    <property type="component" value="Unassembled WGS sequence"/>
</dbReference>
<evidence type="ECO:0000313" key="1">
    <source>
        <dbReference type="EMBL" id="KAJ3553594.1"/>
    </source>
</evidence>
<evidence type="ECO:0000313" key="2">
    <source>
        <dbReference type="Proteomes" id="UP001148662"/>
    </source>
</evidence>
<name>A0ACC1T5A7_9APHY</name>
<proteinExistence type="predicted"/>
<dbReference type="EMBL" id="JANHOG010000520">
    <property type="protein sequence ID" value="KAJ3553594.1"/>
    <property type="molecule type" value="Genomic_DNA"/>
</dbReference>